<accession>A0A0R2A8B9</accession>
<organism evidence="2 3">
    <name type="scientific">Paucilactobacillus vaccinostercus DSM 20634</name>
    <dbReference type="NCBI Taxonomy" id="1423813"/>
    <lineage>
        <taxon>Bacteria</taxon>
        <taxon>Bacillati</taxon>
        <taxon>Bacillota</taxon>
        <taxon>Bacilli</taxon>
        <taxon>Lactobacillales</taxon>
        <taxon>Lactobacillaceae</taxon>
        <taxon>Paucilactobacillus</taxon>
    </lineage>
</organism>
<evidence type="ECO:0000256" key="1">
    <source>
        <dbReference type="SAM" id="Phobius"/>
    </source>
</evidence>
<dbReference type="EMBL" id="AYYY01000021">
    <property type="protein sequence ID" value="KRM61780.1"/>
    <property type="molecule type" value="Genomic_DNA"/>
</dbReference>
<dbReference type="AlphaFoldDB" id="A0A0R2A8B9"/>
<keyword evidence="1" id="KW-0812">Transmembrane</keyword>
<dbReference type="Proteomes" id="UP000051733">
    <property type="component" value="Unassembled WGS sequence"/>
</dbReference>
<proteinExistence type="predicted"/>
<comment type="caution">
    <text evidence="2">The sequence shown here is derived from an EMBL/GenBank/DDBJ whole genome shotgun (WGS) entry which is preliminary data.</text>
</comment>
<protein>
    <submittedName>
        <fullName evidence="2">Uncharacterized protein</fullName>
    </submittedName>
</protein>
<evidence type="ECO:0000313" key="3">
    <source>
        <dbReference type="Proteomes" id="UP000051733"/>
    </source>
</evidence>
<dbReference type="STRING" id="1423813.FC26_GL001348"/>
<evidence type="ECO:0000313" key="2">
    <source>
        <dbReference type="EMBL" id="KRM61780.1"/>
    </source>
</evidence>
<gene>
    <name evidence="2" type="ORF">FC26_GL001348</name>
</gene>
<keyword evidence="3" id="KW-1185">Reference proteome</keyword>
<dbReference type="RefSeq" id="WP_057778352.1">
    <property type="nucleotide sequence ID" value="NZ_AYYY01000021.1"/>
</dbReference>
<dbReference type="PATRIC" id="fig|1423813.3.peg.1371"/>
<sequence>MSAKQQHQDSQQLYTDDYFSRGHWGLKIWQTFVAIMGWLCVLVPVFITVWSYLGTTIGKVQPIWRYHEGIFEIQFIGIILLFLAVVSLIFTVSMTIIQTRKRDRLVEQWPTFNPINQKARKTELDKFMNDRFGDDQFRQAVRNYRVESDQNLNTDEIHQLFDQQHLDDL</sequence>
<reference evidence="2 3" key="1">
    <citation type="journal article" date="2015" name="Genome Announc.">
        <title>Expanding the biotechnology potential of lactobacilli through comparative genomics of 213 strains and associated genera.</title>
        <authorList>
            <person name="Sun Z."/>
            <person name="Harris H.M."/>
            <person name="McCann A."/>
            <person name="Guo C."/>
            <person name="Argimon S."/>
            <person name="Zhang W."/>
            <person name="Yang X."/>
            <person name="Jeffery I.B."/>
            <person name="Cooney J.C."/>
            <person name="Kagawa T.F."/>
            <person name="Liu W."/>
            <person name="Song Y."/>
            <person name="Salvetti E."/>
            <person name="Wrobel A."/>
            <person name="Rasinkangas P."/>
            <person name="Parkhill J."/>
            <person name="Rea M.C."/>
            <person name="O'Sullivan O."/>
            <person name="Ritari J."/>
            <person name="Douillard F.P."/>
            <person name="Paul Ross R."/>
            <person name="Yang R."/>
            <person name="Briner A.E."/>
            <person name="Felis G.E."/>
            <person name="de Vos W.M."/>
            <person name="Barrangou R."/>
            <person name="Klaenhammer T.R."/>
            <person name="Caufield P.W."/>
            <person name="Cui Y."/>
            <person name="Zhang H."/>
            <person name="O'Toole P.W."/>
        </authorList>
    </citation>
    <scope>NUCLEOTIDE SEQUENCE [LARGE SCALE GENOMIC DNA]</scope>
    <source>
        <strain evidence="2 3">DSM 20634</strain>
    </source>
</reference>
<dbReference type="OrthoDB" id="5244771at2"/>
<keyword evidence="1" id="KW-1133">Transmembrane helix</keyword>
<keyword evidence="1" id="KW-0472">Membrane</keyword>
<feature type="transmembrane region" description="Helical" evidence="1">
    <location>
        <begin position="31"/>
        <end position="53"/>
    </location>
</feature>
<name>A0A0R2A8B9_9LACO</name>
<feature type="transmembrane region" description="Helical" evidence="1">
    <location>
        <begin position="73"/>
        <end position="97"/>
    </location>
</feature>